<sequence length="145" mass="16585">MTSQTGAELREREIMRERQDRFKGCARLSIISLRFQEDQMRAIDQRNVDRLVDIYRGQGCLRRDGEHRIPAVIESGVLVTALEASGDAPERLIASNIDPRVLRFPDATVEYLHGQHHVLAANQYLEPDSRWWVVDLSDKGMSPVT</sequence>
<dbReference type="OrthoDB" id="5421195at2759"/>
<gene>
    <name evidence="1" type="ORF">L873DRAFT_1794312</name>
</gene>
<dbReference type="InterPro" id="IPR022198">
    <property type="entry name" value="DUF3723"/>
</dbReference>
<proteinExistence type="predicted"/>
<dbReference type="Proteomes" id="UP000276215">
    <property type="component" value="Unassembled WGS sequence"/>
</dbReference>
<name>A0A3N4J525_9PEZI</name>
<reference evidence="1 2" key="1">
    <citation type="journal article" date="2018" name="Nat. Ecol. Evol.">
        <title>Pezizomycetes genomes reveal the molecular basis of ectomycorrhizal truffle lifestyle.</title>
        <authorList>
            <person name="Murat C."/>
            <person name="Payen T."/>
            <person name="Noel B."/>
            <person name="Kuo A."/>
            <person name="Morin E."/>
            <person name="Chen J."/>
            <person name="Kohler A."/>
            <person name="Krizsan K."/>
            <person name="Balestrini R."/>
            <person name="Da Silva C."/>
            <person name="Montanini B."/>
            <person name="Hainaut M."/>
            <person name="Levati E."/>
            <person name="Barry K.W."/>
            <person name="Belfiori B."/>
            <person name="Cichocki N."/>
            <person name="Clum A."/>
            <person name="Dockter R.B."/>
            <person name="Fauchery L."/>
            <person name="Guy J."/>
            <person name="Iotti M."/>
            <person name="Le Tacon F."/>
            <person name="Lindquist E.A."/>
            <person name="Lipzen A."/>
            <person name="Malagnac F."/>
            <person name="Mello A."/>
            <person name="Molinier V."/>
            <person name="Miyauchi S."/>
            <person name="Poulain J."/>
            <person name="Riccioni C."/>
            <person name="Rubini A."/>
            <person name="Sitrit Y."/>
            <person name="Splivallo R."/>
            <person name="Traeger S."/>
            <person name="Wang M."/>
            <person name="Zifcakova L."/>
            <person name="Wipf D."/>
            <person name="Zambonelli A."/>
            <person name="Paolocci F."/>
            <person name="Nowrousian M."/>
            <person name="Ottonello S."/>
            <person name="Baldrian P."/>
            <person name="Spatafora J.W."/>
            <person name="Henrissat B."/>
            <person name="Nagy L.G."/>
            <person name="Aury J.M."/>
            <person name="Wincker P."/>
            <person name="Grigoriev I.V."/>
            <person name="Bonfante P."/>
            <person name="Martin F.M."/>
        </authorList>
    </citation>
    <scope>NUCLEOTIDE SEQUENCE [LARGE SCALE GENOMIC DNA]</scope>
    <source>
        <strain evidence="1 2">120613-1</strain>
    </source>
</reference>
<accession>A0A3N4J525</accession>
<evidence type="ECO:0000313" key="1">
    <source>
        <dbReference type="EMBL" id="RPA92347.1"/>
    </source>
</evidence>
<keyword evidence="2" id="KW-1185">Reference proteome</keyword>
<dbReference type="STRING" id="1336337.A0A3N4J525"/>
<protein>
    <submittedName>
        <fullName evidence="1">Uncharacterized protein</fullName>
    </submittedName>
</protein>
<organism evidence="1 2">
    <name type="scientific">Choiromyces venosus 120613-1</name>
    <dbReference type="NCBI Taxonomy" id="1336337"/>
    <lineage>
        <taxon>Eukaryota</taxon>
        <taxon>Fungi</taxon>
        <taxon>Dikarya</taxon>
        <taxon>Ascomycota</taxon>
        <taxon>Pezizomycotina</taxon>
        <taxon>Pezizomycetes</taxon>
        <taxon>Pezizales</taxon>
        <taxon>Tuberaceae</taxon>
        <taxon>Choiromyces</taxon>
    </lineage>
</organism>
<dbReference type="AlphaFoldDB" id="A0A3N4J525"/>
<dbReference type="EMBL" id="ML120475">
    <property type="protein sequence ID" value="RPA92347.1"/>
    <property type="molecule type" value="Genomic_DNA"/>
</dbReference>
<evidence type="ECO:0000313" key="2">
    <source>
        <dbReference type="Proteomes" id="UP000276215"/>
    </source>
</evidence>
<dbReference type="Pfam" id="PF12520">
    <property type="entry name" value="DUF3723"/>
    <property type="match status" value="1"/>
</dbReference>